<dbReference type="Pfam" id="PF00155">
    <property type="entry name" value="Aminotran_1_2"/>
    <property type="match status" value="1"/>
</dbReference>
<dbReference type="InterPro" id="IPR015424">
    <property type="entry name" value="PyrdxlP-dep_Trfase"/>
</dbReference>
<dbReference type="GO" id="GO:0008483">
    <property type="term" value="F:transaminase activity"/>
    <property type="evidence" value="ECO:0007669"/>
    <property type="project" value="UniProtKB-KW"/>
</dbReference>
<evidence type="ECO:0000256" key="2">
    <source>
        <dbReference type="ARBA" id="ARBA00022576"/>
    </source>
</evidence>
<dbReference type="SUPFAM" id="SSF53383">
    <property type="entry name" value="PLP-dependent transferases"/>
    <property type="match status" value="1"/>
</dbReference>
<dbReference type="InterPro" id="IPR051326">
    <property type="entry name" value="Kynurenine-oxoglutarate_AT"/>
</dbReference>
<keyword evidence="3" id="KW-0808">Transferase</keyword>
<evidence type="ECO:0000256" key="4">
    <source>
        <dbReference type="ARBA" id="ARBA00022898"/>
    </source>
</evidence>
<comment type="cofactor">
    <cofactor evidence="1">
        <name>pyridoxal 5'-phosphate</name>
        <dbReference type="ChEBI" id="CHEBI:597326"/>
    </cofactor>
</comment>
<feature type="domain" description="Aminotransferase class I/classII large" evidence="5">
    <location>
        <begin position="31"/>
        <end position="380"/>
    </location>
</feature>
<dbReference type="InterPro" id="IPR004839">
    <property type="entry name" value="Aminotransferase_I/II_large"/>
</dbReference>
<evidence type="ECO:0000313" key="7">
    <source>
        <dbReference type="Proteomes" id="UP001262889"/>
    </source>
</evidence>
<evidence type="ECO:0000313" key="6">
    <source>
        <dbReference type="EMBL" id="MDT0642028.1"/>
    </source>
</evidence>
<dbReference type="RefSeq" id="WP_311533702.1">
    <property type="nucleotide sequence ID" value="NZ_JAVRHQ010000003.1"/>
</dbReference>
<comment type="caution">
    <text evidence="6">The sequence shown here is derived from an EMBL/GenBank/DDBJ whole genome shotgun (WGS) entry which is preliminary data.</text>
</comment>
<keyword evidence="4" id="KW-0663">Pyridoxal phosphate</keyword>
<gene>
    <name evidence="6" type="ORF">RM553_04205</name>
</gene>
<keyword evidence="2 6" id="KW-0032">Aminotransferase</keyword>
<dbReference type="Proteomes" id="UP001262889">
    <property type="component" value="Unassembled WGS sequence"/>
</dbReference>
<evidence type="ECO:0000256" key="1">
    <source>
        <dbReference type="ARBA" id="ARBA00001933"/>
    </source>
</evidence>
<dbReference type="InterPro" id="IPR015422">
    <property type="entry name" value="PyrdxlP-dep_Trfase_small"/>
</dbReference>
<accession>A0ABU3C6Y0</accession>
<dbReference type="EMBL" id="JAVRHQ010000003">
    <property type="protein sequence ID" value="MDT0642028.1"/>
    <property type="molecule type" value="Genomic_DNA"/>
</dbReference>
<dbReference type="InterPro" id="IPR015421">
    <property type="entry name" value="PyrdxlP-dep_Trfase_major"/>
</dbReference>
<sequence>MPDFSALPSKLPKGKTSIFSVMSSLAREHNAIDLSQGFPNFDTDHTLKELVFKAMKEGHNQYPPMSGIPQLREQLSAKIDHLYGVKYKVDSEITLTAGATGAIYAAITAFVHPGDEVIVFKPAYDSYEPTIKASGGKVIPVQMKGEDFKIDWQEVEEMITASTRMLIITTPHNPSGTVFSKEDMQQLEILLKGTDIILLSDEVYEHIIFDEREHQSASRFPYLAERAIICSSFGKTFHNTGWKMGYCVAPEALMKEIWKIHELTVFCVNHPMQHAFAEYLKTPENYLQLPGFYQQKRDKFLSLLKGSKFTSTPAQGTYYQILNYEKITNEKDTNFARRLTIDHKLASIPLSVFNYKQKDNKQLRFCFAKTDETLEKAAEILHKL</sequence>
<evidence type="ECO:0000259" key="5">
    <source>
        <dbReference type="Pfam" id="PF00155"/>
    </source>
</evidence>
<reference evidence="6 7" key="1">
    <citation type="submission" date="2023-09" db="EMBL/GenBank/DDBJ databases">
        <authorList>
            <person name="Rey-Velasco X."/>
        </authorList>
    </citation>
    <scope>NUCLEOTIDE SEQUENCE [LARGE SCALE GENOMIC DNA]</scope>
    <source>
        <strain evidence="6 7">F363</strain>
    </source>
</reference>
<organism evidence="6 7">
    <name type="scientific">Autumnicola tepida</name>
    <dbReference type="NCBI Taxonomy" id="3075595"/>
    <lineage>
        <taxon>Bacteria</taxon>
        <taxon>Pseudomonadati</taxon>
        <taxon>Bacteroidota</taxon>
        <taxon>Flavobacteriia</taxon>
        <taxon>Flavobacteriales</taxon>
        <taxon>Flavobacteriaceae</taxon>
        <taxon>Autumnicola</taxon>
    </lineage>
</organism>
<dbReference type="NCBIfam" id="NF006569">
    <property type="entry name" value="PRK09082.1"/>
    <property type="match status" value="1"/>
</dbReference>
<name>A0ABU3C6Y0_9FLAO</name>
<dbReference type="PANTHER" id="PTHR43807">
    <property type="entry name" value="FI04487P"/>
    <property type="match status" value="1"/>
</dbReference>
<dbReference type="CDD" id="cd00609">
    <property type="entry name" value="AAT_like"/>
    <property type="match status" value="1"/>
</dbReference>
<evidence type="ECO:0000256" key="3">
    <source>
        <dbReference type="ARBA" id="ARBA00022679"/>
    </source>
</evidence>
<proteinExistence type="predicted"/>
<dbReference type="Gene3D" id="3.90.1150.10">
    <property type="entry name" value="Aspartate Aminotransferase, domain 1"/>
    <property type="match status" value="1"/>
</dbReference>
<dbReference type="Gene3D" id="3.40.640.10">
    <property type="entry name" value="Type I PLP-dependent aspartate aminotransferase-like (Major domain)"/>
    <property type="match status" value="1"/>
</dbReference>
<protein>
    <submittedName>
        <fullName evidence="6">Methionine aminotransferase</fullName>
    </submittedName>
</protein>
<dbReference type="PANTHER" id="PTHR43807:SF20">
    <property type="entry name" value="FI04487P"/>
    <property type="match status" value="1"/>
</dbReference>
<keyword evidence="7" id="KW-1185">Reference proteome</keyword>